<evidence type="ECO:0000259" key="1">
    <source>
        <dbReference type="Pfam" id="PF20150"/>
    </source>
</evidence>
<feature type="domain" description="2EXR" evidence="1">
    <location>
        <begin position="20"/>
        <end position="132"/>
    </location>
</feature>
<dbReference type="EMBL" id="CM003099">
    <property type="protein sequence ID" value="KUI67019.1"/>
    <property type="molecule type" value="Genomic_DNA"/>
</dbReference>
<accession>A0A194VS45</accession>
<name>A0A194VS45_CYTMA</name>
<evidence type="ECO:0000313" key="3">
    <source>
        <dbReference type="Proteomes" id="UP000078559"/>
    </source>
</evidence>
<dbReference type="InterPro" id="IPR045518">
    <property type="entry name" value="2EXR"/>
</dbReference>
<dbReference type="AlphaFoldDB" id="A0A194VS45"/>
<proteinExistence type="predicted"/>
<reference evidence="2" key="1">
    <citation type="submission" date="2014-12" db="EMBL/GenBank/DDBJ databases">
        <title>Genome Sequence of Valsa Canker Pathogens Uncovers a Specific Adaption of Colonization on Woody Bark.</title>
        <authorList>
            <person name="Yin Z."/>
            <person name="Liu H."/>
            <person name="Gao X."/>
            <person name="Li Z."/>
            <person name="Song N."/>
            <person name="Ke X."/>
            <person name="Dai Q."/>
            <person name="Wu Y."/>
            <person name="Sun Y."/>
            <person name="Xu J.-R."/>
            <person name="Kang Z.K."/>
            <person name="Wang L."/>
            <person name="Huang L."/>
        </authorList>
    </citation>
    <scope>NUCLEOTIDE SEQUENCE [LARGE SCALE GENOMIC DNA]</scope>
    <source>
        <strain evidence="2">03-8</strain>
    </source>
</reference>
<evidence type="ECO:0000313" key="2">
    <source>
        <dbReference type="EMBL" id="KUI67019.1"/>
    </source>
</evidence>
<dbReference type="Proteomes" id="UP000078559">
    <property type="component" value="Chromosome 2"/>
</dbReference>
<protein>
    <recommendedName>
        <fullName evidence="1">2EXR domain-containing protein</fullName>
    </recommendedName>
</protein>
<sequence length="339" mass="38575">MAGPIITTRHRLKRIKQEGFPKFKHLPPELRRMIWKEVMPPYGIVPVDCAVAQGKVRAPGAGEVQDEKCLHLYLSERYYQGPDSIDRNRTIQTLLATTHESREEVHKCFPDVLISAGDDYKEVLFNFKNDLIYITTPSYEVTLHDYPPKRLTPAFADGWNNKIHKVAVDTRVLRQWLGHLIGQDPPREGLLVQDARHINCFMDFVVACPNLKQVVFTCANGVTLDVWNNGLYGYKIPECLSSCHLGVVLNEYTCYRDSGHVQTDRNLVYPARDIPLELSKLPGCAQGLREVISGGADTSEIEYLGLIKFGYPGLQDLEILTMVHVAPQLRDYCLQMKFY</sequence>
<gene>
    <name evidence="2" type="ORF">VM1G_01732</name>
</gene>
<organism evidence="2 3">
    <name type="scientific">Cytospora mali</name>
    <name type="common">Apple Valsa canker fungus</name>
    <name type="synonym">Valsa mali</name>
    <dbReference type="NCBI Taxonomy" id="578113"/>
    <lineage>
        <taxon>Eukaryota</taxon>
        <taxon>Fungi</taxon>
        <taxon>Dikarya</taxon>
        <taxon>Ascomycota</taxon>
        <taxon>Pezizomycotina</taxon>
        <taxon>Sordariomycetes</taxon>
        <taxon>Sordariomycetidae</taxon>
        <taxon>Diaporthales</taxon>
        <taxon>Cytosporaceae</taxon>
        <taxon>Cytospora</taxon>
    </lineage>
</organism>
<dbReference type="Pfam" id="PF20150">
    <property type="entry name" value="2EXR"/>
    <property type="match status" value="1"/>
</dbReference>
<keyword evidence="3" id="KW-1185">Reference proteome</keyword>
<dbReference type="PANTHER" id="PTHR35910">
    <property type="entry name" value="2EXR DOMAIN-CONTAINING PROTEIN"/>
    <property type="match status" value="1"/>
</dbReference>
<dbReference type="PANTHER" id="PTHR35910:SF6">
    <property type="entry name" value="2EXR DOMAIN-CONTAINING PROTEIN"/>
    <property type="match status" value="1"/>
</dbReference>